<feature type="region of interest" description="Disordered" evidence="3">
    <location>
        <begin position="1"/>
        <end position="50"/>
    </location>
</feature>
<feature type="compositionally biased region" description="Low complexity" evidence="3">
    <location>
        <begin position="261"/>
        <end position="283"/>
    </location>
</feature>
<dbReference type="EMBL" id="JARJCM010000008">
    <property type="protein sequence ID" value="KAJ7044112.1"/>
    <property type="molecule type" value="Genomic_DNA"/>
</dbReference>
<feature type="domain" description="Transcription factor CBF/NF-Y/archaeal histone" evidence="4">
    <location>
        <begin position="59"/>
        <end position="121"/>
    </location>
</feature>
<sequence length="402" mass="42475">MESDSVTPSVAPSAAPSVAPSVASETPQPFELEVEEEDWDELNSDLDEDPVSRIPGETLLPALRIETIIKADGVMGALALSKEGLFILSVATEEFIKRLTQGGQRQAGVEGRTSVNYRDMAATTQQYQEFMFLQETIPSPVSLSEALRLRELKEKETLENDPALAAPTTYSSTAGYTPSTSKPKPKKAPNGKDKQNRNGSNSSSAHGQVRWDYEGNAASNGTPTTSTSTRGVRESGWTRWPNGQNFTVDPLSVPPPQNGLASQAQQRPAPAANGHAAAAAAAVPPRPRDADTSPPRQHPNFWQRSASPWSSGLLDSSASRQSTSNGLTTTAAQPQPSASSSSVRPPSPEITIIGESSTPVDHPVSTGLVSAHPVPTTGAPSASRLLGGNPGRTIYSQTKPPQ</sequence>
<dbReference type="AlphaFoldDB" id="A0AAD6THP1"/>
<reference evidence="5" key="1">
    <citation type="submission" date="2023-03" db="EMBL/GenBank/DDBJ databases">
        <title>Massive genome expansion in bonnet fungi (Mycena s.s.) driven by repeated elements and novel gene families across ecological guilds.</title>
        <authorList>
            <consortium name="Lawrence Berkeley National Laboratory"/>
            <person name="Harder C.B."/>
            <person name="Miyauchi S."/>
            <person name="Viragh M."/>
            <person name="Kuo A."/>
            <person name="Thoen E."/>
            <person name="Andreopoulos B."/>
            <person name="Lu D."/>
            <person name="Skrede I."/>
            <person name="Drula E."/>
            <person name="Henrissat B."/>
            <person name="Morin E."/>
            <person name="Kohler A."/>
            <person name="Barry K."/>
            <person name="LaButti K."/>
            <person name="Morin E."/>
            <person name="Salamov A."/>
            <person name="Lipzen A."/>
            <person name="Mereny Z."/>
            <person name="Hegedus B."/>
            <person name="Baldrian P."/>
            <person name="Stursova M."/>
            <person name="Weitz H."/>
            <person name="Taylor A."/>
            <person name="Grigoriev I.V."/>
            <person name="Nagy L.G."/>
            <person name="Martin F."/>
            <person name="Kauserud H."/>
        </authorList>
    </citation>
    <scope>NUCLEOTIDE SEQUENCE</scope>
    <source>
        <strain evidence="5">CBHHK200</strain>
    </source>
</reference>
<feature type="compositionally biased region" description="Polar residues" evidence="3">
    <location>
        <begin position="300"/>
        <end position="330"/>
    </location>
</feature>
<comment type="subcellular location">
    <subcellularLocation>
        <location evidence="1">Nucleus</location>
    </subcellularLocation>
</comment>
<keyword evidence="6" id="KW-1185">Reference proteome</keyword>
<protein>
    <recommendedName>
        <fullName evidence="4">Transcription factor CBF/NF-Y/archaeal histone domain-containing protein</fullName>
    </recommendedName>
</protein>
<proteinExistence type="predicted"/>
<feature type="compositionally biased region" description="Low complexity" evidence="3">
    <location>
        <begin position="1"/>
        <end position="24"/>
    </location>
</feature>
<accession>A0AAD6THP1</accession>
<evidence type="ECO:0000256" key="1">
    <source>
        <dbReference type="ARBA" id="ARBA00004123"/>
    </source>
</evidence>
<evidence type="ECO:0000256" key="3">
    <source>
        <dbReference type="SAM" id="MobiDB-lite"/>
    </source>
</evidence>
<dbReference type="InterPro" id="IPR009072">
    <property type="entry name" value="Histone-fold"/>
</dbReference>
<evidence type="ECO:0000256" key="2">
    <source>
        <dbReference type="ARBA" id="ARBA00023242"/>
    </source>
</evidence>
<evidence type="ECO:0000259" key="4">
    <source>
        <dbReference type="Pfam" id="PF00808"/>
    </source>
</evidence>
<comment type="caution">
    <text evidence="5">The sequence shown here is derived from an EMBL/GenBank/DDBJ whole genome shotgun (WGS) entry which is preliminary data.</text>
</comment>
<feature type="compositionally biased region" description="Polar residues" evidence="3">
    <location>
        <begin position="197"/>
        <end position="206"/>
    </location>
</feature>
<dbReference type="InterPro" id="IPR050568">
    <property type="entry name" value="Transcr_DNA_Rep_Reg"/>
</dbReference>
<evidence type="ECO:0000313" key="5">
    <source>
        <dbReference type="EMBL" id="KAJ7044112.1"/>
    </source>
</evidence>
<dbReference type="GO" id="GO:0008623">
    <property type="term" value="C:CHRAC"/>
    <property type="evidence" value="ECO:0007669"/>
    <property type="project" value="TreeGrafter"/>
</dbReference>
<feature type="compositionally biased region" description="Acidic residues" evidence="3">
    <location>
        <begin position="32"/>
        <end position="49"/>
    </location>
</feature>
<dbReference type="PANTHER" id="PTHR10252:SF54">
    <property type="entry name" value="CHROMATIN ACCESSIBILITY COMPLEX PROTEIN 1"/>
    <property type="match status" value="1"/>
</dbReference>
<dbReference type="Pfam" id="PF00808">
    <property type="entry name" value="CBFD_NFYB_HMF"/>
    <property type="match status" value="1"/>
</dbReference>
<feature type="region of interest" description="Disordered" evidence="3">
    <location>
        <begin position="158"/>
        <end position="402"/>
    </location>
</feature>
<dbReference type="PANTHER" id="PTHR10252">
    <property type="entry name" value="HISTONE-LIKE TRANSCRIPTION FACTOR CCAAT-RELATED"/>
    <property type="match status" value="1"/>
</dbReference>
<dbReference type="SUPFAM" id="SSF47113">
    <property type="entry name" value="Histone-fold"/>
    <property type="match status" value="1"/>
</dbReference>
<gene>
    <name evidence="5" type="ORF">C8F04DRAFT_689621</name>
</gene>
<feature type="compositionally biased region" description="Low complexity" evidence="3">
    <location>
        <begin position="331"/>
        <end position="344"/>
    </location>
</feature>
<dbReference type="GO" id="GO:0046982">
    <property type="term" value="F:protein heterodimerization activity"/>
    <property type="evidence" value="ECO:0007669"/>
    <property type="project" value="InterPro"/>
</dbReference>
<dbReference type="Gene3D" id="1.10.20.10">
    <property type="entry name" value="Histone, subunit A"/>
    <property type="match status" value="1"/>
</dbReference>
<name>A0AAD6THP1_9AGAR</name>
<evidence type="ECO:0000313" key="6">
    <source>
        <dbReference type="Proteomes" id="UP001218188"/>
    </source>
</evidence>
<dbReference type="Proteomes" id="UP001218188">
    <property type="component" value="Unassembled WGS sequence"/>
</dbReference>
<feature type="compositionally biased region" description="Polar residues" evidence="3">
    <location>
        <begin position="217"/>
        <end position="230"/>
    </location>
</feature>
<organism evidence="5 6">
    <name type="scientific">Mycena alexandri</name>
    <dbReference type="NCBI Taxonomy" id="1745969"/>
    <lineage>
        <taxon>Eukaryota</taxon>
        <taxon>Fungi</taxon>
        <taxon>Dikarya</taxon>
        <taxon>Basidiomycota</taxon>
        <taxon>Agaricomycotina</taxon>
        <taxon>Agaricomycetes</taxon>
        <taxon>Agaricomycetidae</taxon>
        <taxon>Agaricales</taxon>
        <taxon>Marasmiineae</taxon>
        <taxon>Mycenaceae</taxon>
        <taxon>Mycena</taxon>
    </lineage>
</organism>
<dbReference type="InterPro" id="IPR003958">
    <property type="entry name" value="CBFA_NFYB_domain"/>
</dbReference>
<dbReference type="GO" id="GO:0006261">
    <property type="term" value="P:DNA-templated DNA replication"/>
    <property type="evidence" value="ECO:0007669"/>
    <property type="project" value="TreeGrafter"/>
</dbReference>
<keyword evidence="2" id="KW-0539">Nucleus</keyword>